<organism evidence="6 7">
    <name type="scientific">Leeia speluncae</name>
    <dbReference type="NCBI Taxonomy" id="2884804"/>
    <lineage>
        <taxon>Bacteria</taxon>
        <taxon>Pseudomonadati</taxon>
        <taxon>Pseudomonadota</taxon>
        <taxon>Betaproteobacteria</taxon>
        <taxon>Neisseriales</taxon>
        <taxon>Leeiaceae</taxon>
        <taxon>Leeia</taxon>
    </lineage>
</organism>
<dbReference type="SUPFAM" id="SSF53335">
    <property type="entry name" value="S-adenosyl-L-methionine-dependent methyltransferases"/>
    <property type="match status" value="1"/>
</dbReference>
<gene>
    <name evidence="5 6" type="primary">ubiG</name>
    <name evidence="6" type="ORF">LIN78_06185</name>
</gene>
<dbReference type="EC" id="2.1.1.222" evidence="5"/>
<keyword evidence="1 5" id="KW-0489">Methyltransferase</keyword>
<feature type="binding site" evidence="5">
    <location>
        <position position="45"/>
    </location>
    <ligand>
        <name>S-adenosyl-L-methionine</name>
        <dbReference type="ChEBI" id="CHEBI:59789"/>
    </ligand>
</feature>
<accession>A0ABS8D4I4</accession>
<evidence type="ECO:0000256" key="3">
    <source>
        <dbReference type="ARBA" id="ARBA00022688"/>
    </source>
</evidence>
<keyword evidence="3 5" id="KW-0831">Ubiquinone biosynthesis</keyword>
<dbReference type="InterPro" id="IPR010233">
    <property type="entry name" value="UbiG_MeTrfase"/>
</dbReference>
<dbReference type="NCBIfam" id="TIGR01983">
    <property type="entry name" value="UbiG"/>
    <property type="match status" value="1"/>
</dbReference>
<dbReference type="GO" id="GO:0061542">
    <property type="term" value="F:3-demethylubiquinol 3-O-methyltransferase activity"/>
    <property type="evidence" value="ECO:0007669"/>
    <property type="project" value="UniProtKB-EC"/>
</dbReference>
<dbReference type="EC" id="2.1.1.64" evidence="5"/>
<feature type="binding site" evidence="5">
    <location>
        <position position="64"/>
    </location>
    <ligand>
        <name>S-adenosyl-L-methionine</name>
        <dbReference type="ChEBI" id="CHEBI:59789"/>
    </ligand>
</feature>
<feature type="binding site" evidence="5">
    <location>
        <position position="129"/>
    </location>
    <ligand>
        <name>S-adenosyl-L-methionine</name>
        <dbReference type="ChEBI" id="CHEBI:59789"/>
    </ligand>
</feature>
<dbReference type="GO" id="GO:0032259">
    <property type="term" value="P:methylation"/>
    <property type="evidence" value="ECO:0007669"/>
    <property type="project" value="UniProtKB-KW"/>
</dbReference>
<dbReference type="PANTHER" id="PTHR43464">
    <property type="entry name" value="METHYLTRANSFERASE"/>
    <property type="match status" value="1"/>
</dbReference>
<dbReference type="InterPro" id="IPR029063">
    <property type="entry name" value="SAM-dependent_MTases_sf"/>
</dbReference>
<evidence type="ECO:0000256" key="5">
    <source>
        <dbReference type="HAMAP-Rule" id="MF_00472"/>
    </source>
</evidence>
<name>A0ABS8D4I4_9NEIS</name>
<evidence type="ECO:0000313" key="7">
    <source>
        <dbReference type="Proteomes" id="UP001165395"/>
    </source>
</evidence>
<comment type="function">
    <text evidence="5">O-methyltransferase that catalyzes the 2 O-methylation steps in the ubiquinone biosynthetic pathway.</text>
</comment>
<dbReference type="HAMAP" id="MF_00472">
    <property type="entry name" value="UbiG"/>
    <property type="match status" value="1"/>
</dbReference>
<evidence type="ECO:0000256" key="2">
    <source>
        <dbReference type="ARBA" id="ARBA00022679"/>
    </source>
</evidence>
<evidence type="ECO:0000256" key="1">
    <source>
        <dbReference type="ARBA" id="ARBA00022603"/>
    </source>
</evidence>
<reference evidence="6" key="1">
    <citation type="submission" date="2021-10" db="EMBL/GenBank/DDBJ databases">
        <title>The complete genome sequence of Leeia sp. TBRC 13508.</title>
        <authorList>
            <person name="Charoenyingcharoen P."/>
            <person name="Yukphan P."/>
        </authorList>
    </citation>
    <scope>NUCLEOTIDE SEQUENCE</scope>
    <source>
        <strain evidence="6">TBRC 13508</strain>
    </source>
</reference>
<keyword evidence="7" id="KW-1185">Reference proteome</keyword>
<evidence type="ECO:0000313" key="6">
    <source>
        <dbReference type="EMBL" id="MCB6183129.1"/>
    </source>
</evidence>
<dbReference type="CDD" id="cd02440">
    <property type="entry name" value="AdoMet_MTases"/>
    <property type="match status" value="1"/>
</dbReference>
<evidence type="ECO:0000256" key="4">
    <source>
        <dbReference type="ARBA" id="ARBA00022691"/>
    </source>
</evidence>
<dbReference type="PANTHER" id="PTHR43464:SF19">
    <property type="entry name" value="UBIQUINONE BIOSYNTHESIS O-METHYLTRANSFERASE, MITOCHONDRIAL"/>
    <property type="match status" value="1"/>
</dbReference>
<proteinExistence type="inferred from homology"/>
<comment type="catalytic activity">
    <reaction evidence="5">
        <text>a 3-(all-trans-polyprenyl)benzene-1,2-diol + S-adenosyl-L-methionine = a 2-methoxy-6-(all-trans-polyprenyl)phenol + S-adenosyl-L-homocysteine + H(+)</text>
        <dbReference type="Rhea" id="RHEA:31411"/>
        <dbReference type="Rhea" id="RHEA-COMP:9550"/>
        <dbReference type="Rhea" id="RHEA-COMP:9551"/>
        <dbReference type="ChEBI" id="CHEBI:15378"/>
        <dbReference type="ChEBI" id="CHEBI:57856"/>
        <dbReference type="ChEBI" id="CHEBI:59789"/>
        <dbReference type="ChEBI" id="CHEBI:62729"/>
        <dbReference type="ChEBI" id="CHEBI:62731"/>
        <dbReference type="EC" id="2.1.1.222"/>
    </reaction>
</comment>
<dbReference type="Pfam" id="PF13489">
    <property type="entry name" value="Methyltransf_23"/>
    <property type="match status" value="1"/>
</dbReference>
<dbReference type="RefSeq" id="WP_227179601.1">
    <property type="nucleotide sequence ID" value="NZ_JAJBZT010000003.1"/>
</dbReference>
<keyword evidence="4 5" id="KW-0949">S-adenosyl-L-methionine</keyword>
<dbReference type="Proteomes" id="UP001165395">
    <property type="component" value="Unassembled WGS sequence"/>
</dbReference>
<protein>
    <recommendedName>
        <fullName evidence="5">Ubiquinone biosynthesis O-methyltransferase</fullName>
    </recommendedName>
    <alternativeName>
        <fullName evidence="5">2-polyprenyl-6-hydroxyphenol methylase</fullName>
        <ecNumber evidence="5">2.1.1.222</ecNumber>
    </alternativeName>
    <alternativeName>
        <fullName evidence="5">3-demethylubiquinone 3-O-methyltransferase</fullName>
        <ecNumber evidence="5">2.1.1.64</ecNumber>
    </alternativeName>
</protein>
<comment type="catalytic activity">
    <reaction evidence="5">
        <text>a 3-demethylubiquinol + S-adenosyl-L-methionine = a ubiquinol + S-adenosyl-L-homocysteine + H(+)</text>
        <dbReference type="Rhea" id="RHEA:44380"/>
        <dbReference type="Rhea" id="RHEA-COMP:9566"/>
        <dbReference type="Rhea" id="RHEA-COMP:10914"/>
        <dbReference type="ChEBI" id="CHEBI:15378"/>
        <dbReference type="ChEBI" id="CHEBI:17976"/>
        <dbReference type="ChEBI" id="CHEBI:57856"/>
        <dbReference type="ChEBI" id="CHEBI:59789"/>
        <dbReference type="ChEBI" id="CHEBI:84422"/>
        <dbReference type="EC" id="2.1.1.64"/>
    </reaction>
</comment>
<comment type="similarity">
    <text evidence="5">Belongs to the methyltransferase superfamily. UbiG/COQ3 family.</text>
</comment>
<dbReference type="Gene3D" id="3.40.50.150">
    <property type="entry name" value="Vaccinia Virus protein VP39"/>
    <property type="match status" value="1"/>
</dbReference>
<comment type="pathway">
    <text evidence="5">Cofactor biosynthesis; ubiquinone biosynthesis.</text>
</comment>
<keyword evidence="2 5" id="KW-0808">Transferase</keyword>
<dbReference type="GO" id="GO:0102208">
    <property type="term" value="F:2-polyprenyl-6-hydroxyphenol methylase activity"/>
    <property type="evidence" value="ECO:0007669"/>
    <property type="project" value="UniProtKB-EC"/>
</dbReference>
<feature type="binding site" evidence="5">
    <location>
        <position position="85"/>
    </location>
    <ligand>
        <name>S-adenosyl-L-methionine</name>
        <dbReference type="ChEBI" id="CHEBI:59789"/>
    </ligand>
</feature>
<comment type="caution">
    <text evidence="6">The sequence shown here is derived from an EMBL/GenBank/DDBJ whole genome shotgun (WGS) entry which is preliminary data.</text>
</comment>
<sequence>MSAATQENKELNVDPHEIDKFSQLAHKWWDKNSEFKPLHDINPLRVHFIERIAGLTGQKVLDVGCGGGILSEGMAEKGADVTGIDMAEKSLKVAKLHLLESGQKVTYRCVPAEQFAEENPETFDVVVCMEMLEHVPEPASIVASCAALVKPGGYVFFSTLNRNPKSYLMAVLGAEYLLGMLPKGTHEYGRFIKPSELVRMTRGVGLELVEMSGLTFNPISQQYSLNNDTDVNYMIACRKDPA</sequence>
<dbReference type="EMBL" id="JAJBZT010000003">
    <property type="protein sequence ID" value="MCB6183129.1"/>
    <property type="molecule type" value="Genomic_DNA"/>
</dbReference>